<gene>
    <name evidence="3" type="ORF">MB901379_01460</name>
</gene>
<sequence>MGAAAGTTHVLREYALLADGARGALIGPRGEISWMCAPRWDDDAVFSTLLGGRGVFSITPSNRYVWGGHYEEGTLIWRSRWVTTDSIIECREALAYPGDQGRLVLLRRLLAVQGDAHAELLFAPAAGFGHHGMAAVTLDDRGCWHADVGNLRMRLRGAADATATRLSSGIQSLQASLKAPEGGFHDIVAELSDSPSQERPLDAQTLWDRTEDNWRRAIPPMSSSIAVRDARHSYAVLRGLTSPSGGMVAAATMSLPERAEQGRNYDYRYVWIRDQCYAGQAVAVDEPHELLDSAVGFVSRRLLADGPKLRPAYTVDEGPVPKERSLRLPGYPGGGDMVGNHARDQFQLDTLGEALLLFAAAGRHDHLDSEAYQAVTTAVAAIVERWQDSDAGIWELDTRRWAHSRLTCVAGLRAIAAHAAHHDAATWSSLADTILADTRECQHPSGRWQRAPDDPRVDAALLIPAIRGAVPADDPRSIATLDAVCADLVHDGYVHRFRHADRPLDQAEGAFLLCGFWTALAYQQQGDMISATRYFERHRAACGPPGLYCEEYDEVQRQLRGNIPQAFVHALLIESSLRLPHQPASADSQLADHRRRSYP</sequence>
<dbReference type="InterPro" id="IPR008928">
    <property type="entry name" value="6-hairpin_glycosidase_sf"/>
</dbReference>
<reference evidence="4" key="1">
    <citation type="submission" date="2018-02" db="EMBL/GenBank/DDBJ databases">
        <authorList>
            <person name="Seth-Smith MB H."/>
            <person name="Seth-Smith H."/>
        </authorList>
    </citation>
    <scope>NUCLEOTIDE SEQUENCE [LARGE SCALE GENOMIC DNA]</scope>
</reference>
<dbReference type="GO" id="GO:0004555">
    <property type="term" value="F:alpha,alpha-trehalase activity"/>
    <property type="evidence" value="ECO:0007669"/>
    <property type="project" value="UniProtKB-EC"/>
</dbReference>
<dbReference type="EMBL" id="LR130759">
    <property type="protein sequence ID" value="VDM87909.1"/>
    <property type="molecule type" value="Genomic_DNA"/>
</dbReference>
<keyword evidence="3" id="KW-0326">Glycosidase</keyword>
<organism evidence="3 4">
    <name type="scientific">Mycobacterium basiliense</name>
    <dbReference type="NCBI Taxonomy" id="2094119"/>
    <lineage>
        <taxon>Bacteria</taxon>
        <taxon>Bacillati</taxon>
        <taxon>Actinomycetota</taxon>
        <taxon>Actinomycetes</taxon>
        <taxon>Mycobacteriales</taxon>
        <taxon>Mycobacteriaceae</taxon>
        <taxon>Mycobacterium</taxon>
    </lineage>
</organism>
<evidence type="ECO:0000313" key="3">
    <source>
        <dbReference type="EMBL" id="VDM87909.1"/>
    </source>
</evidence>
<dbReference type="Proteomes" id="UP000269998">
    <property type="component" value="Chromosome"/>
</dbReference>
<name>A0A447GBR6_9MYCO</name>
<keyword evidence="3" id="KW-0378">Hydrolase</keyword>
<dbReference type="RefSeq" id="WP_158015958.1">
    <property type="nucleotide sequence ID" value="NZ_CBCSKE010000016.1"/>
</dbReference>
<dbReference type="GO" id="GO:0005993">
    <property type="term" value="P:trehalose catabolic process"/>
    <property type="evidence" value="ECO:0007669"/>
    <property type="project" value="TreeGrafter"/>
</dbReference>
<dbReference type="KEGG" id="mbai:MB901379_01460"/>
<accession>A0A447GBR6</accession>
<protein>
    <submittedName>
        <fullName evidence="3">Trehalase</fullName>
        <ecNumber evidence="3">3.2.1.28</ecNumber>
    </submittedName>
</protein>
<dbReference type="OrthoDB" id="3902805at2"/>
<dbReference type="EC" id="3.2.1.28" evidence="3"/>
<dbReference type="Pfam" id="PF19291">
    <property type="entry name" value="TREH_N"/>
    <property type="match status" value="1"/>
</dbReference>
<dbReference type="InterPro" id="IPR045582">
    <property type="entry name" value="Trehalase-like_N"/>
</dbReference>
<feature type="domain" description="GH15-like" evidence="1">
    <location>
        <begin position="242"/>
        <end position="575"/>
    </location>
</feature>
<dbReference type="InterPro" id="IPR012341">
    <property type="entry name" value="6hp_glycosidase-like_sf"/>
</dbReference>
<dbReference type="SUPFAM" id="SSF48208">
    <property type="entry name" value="Six-hairpin glycosidases"/>
    <property type="match status" value="1"/>
</dbReference>
<dbReference type="Gene3D" id="1.50.10.10">
    <property type="match status" value="1"/>
</dbReference>
<dbReference type="Pfam" id="PF00723">
    <property type="entry name" value="Glyco_hydro_15"/>
    <property type="match status" value="1"/>
</dbReference>
<proteinExistence type="predicted"/>
<evidence type="ECO:0000313" key="4">
    <source>
        <dbReference type="Proteomes" id="UP000269998"/>
    </source>
</evidence>
<keyword evidence="4" id="KW-1185">Reference proteome</keyword>
<evidence type="ECO:0000259" key="2">
    <source>
        <dbReference type="Pfam" id="PF19291"/>
    </source>
</evidence>
<evidence type="ECO:0000259" key="1">
    <source>
        <dbReference type="Pfam" id="PF00723"/>
    </source>
</evidence>
<dbReference type="PANTHER" id="PTHR31616:SF10">
    <property type="entry name" value="TREHALASE"/>
    <property type="match status" value="1"/>
</dbReference>
<dbReference type="AlphaFoldDB" id="A0A447GBR6"/>
<dbReference type="InterPro" id="IPR011613">
    <property type="entry name" value="GH15-like"/>
</dbReference>
<feature type="domain" description="Trehalase-like N-terminal" evidence="2">
    <location>
        <begin position="12"/>
        <end position="133"/>
    </location>
</feature>
<dbReference type="PANTHER" id="PTHR31616">
    <property type="entry name" value="TREHALASE"/>
    <property type="match status" value="1"/>
</dbReference>